<dbReference type="HOGENOM" id="CLU_2667678_0_0_9"/>
<proteinExistence type="predicted"/>
<organism evidence="1 2">
    <name type="scientific">Paenibacillus polymyxa (strain SC2)</name>
    <name type="common">Bacillus polymyxa</name>
    <dbReference type="NCBI Taxonomy" id="886882"/>
    <lineage>
        <taxon>Bacteria</taxon>
        <taxon>Bacillati</taxon>
        <taxon>Bacillota</taxon>
        <taxon>Bacilli</taxon>
        <taxon>Bacillales</taxon>
        <taxon>Paenibacillaceae</taxon>
        <taxon>Paenibacillus</taxon>
    </lineage>
</organism>
<dbReference type="AlphaFoldDB" id="A0A0D5ZC22"/>
<name>A0A0D5ZC22_PAEPS</name>
<evidence type="ECO:0000313" key="1">
    <source>
        <dbReference type="EMBL" id="AKA44188.1"/>
    </source>
</evidence>
<dbReference type="EMBL" id="CP002213">
    <property type="protein sequence ID" value="AKA44188.1"/>
    <property type="molecule type" value="Genomic_DNA"/>
</dbReference>
<dbReference type="Proteomes" id="UP000006868">
    <property type="component" value="Chromosome"/>
</dbReference>
<protein>
    <submittedName>
        <fullName evidence="1">Uncharacterized protein</fullName>
    </submittedName>
</protein>
<dbReference type="KEGG" id="ppm:PPSC2_04250"/>
<sequence length="75" mass="8510">MGMVVLRGPLRVWKVLTIAVAARFQDWINPLQGWNPAAKANASLLQNPSTRCVPQVCSILQQCLYLFCSHREEDR</sequence>
<dbReference type="PATRIC" id="fig|886882.15.peg.846"/>
<reference evidence="1 2" key="1">
    <citation type="journal article" date="2011" name="J. Bacteriol.">
        <title>Complete genome sequence of Paenibacillus polymyxa SC2, a strain of plant growth-promoting Rhizobacterium with broad-spectrum antimicrobial activity.</title>
        <authorList>
            <person name="Ma M."/>
            <person name="Wang C."/>
            <person name="Ding Y."/>
            <person name="Li L."/>
            <person name="Shen D."/>
            <person name="Jiang X."/>
            <person name="Guan D."/>
            <person name="Cao F."/>
            <person name="Chen H."/>
            <person name="Feng R."/>
            <person name="Wang X."/>
            <person name="Ge Y."/>
            <person name="Yao L."/>
            <person name="Bing X."/>
            <person name="Yang X."/>
            <person name="Li J."/>
            <person name="Du B."/>
        </authorList>
    </citation>
    <scope>NUCLEOTIDE SEQUENCE [LARGE SCALE GENOMIC DNA]</scope>
    <source>
        <strain evidence="1 2">SC2</strain>
    </source>
</reference>
<evidence type="ECO:0000313" key="2">
    <source>
        <dbReference type="Proteomes" id="UP000006868"/>
    </source>
</evidence>
<accession>A0A0D5ZC22</accession>
<gene>
    <name evidence="1" type="ORF">PPSC2_04250</name>
</gene>